<dbReference type="EMBL" id="MYFO01000042">
    <property type="protein sequence ID" value="TFE83862.1"/>
    <property type="molecule type" value="Genomic_DNA"/>
</dbReference>
<name>A0A4Y8PSU2_9BACL</name>
<feature type="transmembrane region" description="Helical" evidence="1">
    <location>
        <begin position="83"/>
        <end position="102"/>
    </location>
</feature>
<evidence type="ECO:0000256" key="1">
    <source>
        <dbReference type="SAM" id="Phobius"/>
    </source>
</evidence>
<reference evidence="2 3" key="1">
    <citation type="submission" date="2017-03" db="EMBL/GenBank/DDBJ databases">
        <title>Isolation of Levoglucosan Utilizing Bacteria.</title>
        <authorList>
            <person name="Arya A.S."/>
        </authorList>
    </citation>
    <scope>NUCLEOTIDE SEQUENCE [LARGE SCALE GENOMIC DNA]</scope>
    <source>
        <strain evidence="2 3">MEC069</strain>
    </source>
</reference>
<organism evidence="2 3">
    <name type="scientific">Paenibacillus athensensis</name>
    <dbReference type="NCBI Taxonomy" id="1967502"/>
    <lineage>
        <taxon>Bacteria</taxon>
        <taxon>Bacillati</taxon>
        <taxon>Bacillota</taxon>
        <taxon>Bacilli</taxon>
        <taxon>Bacillales</taxon>
        <taxon>Paenibacillaceae</taxon>
        <taxon>Paenibacillus</taxon>
    </lineage>
</organism>
<feature type="transmembrane region" description="Helical" evidence="1">
    <location>
        <begin position="131"/>
        <end position="152"/>
    </location>
</feature>
<sequence length="153" mass="17048">MFILLGKMLLLCPLLFAGIGVSVCMNICVLRFYKYKGDEAAALRLSERLNKYVKPLCLVLLLGAAALLNHEAIGHFLMTMDRVTMLVLTLFVYAIAFLNEIFSKMTTAPMLQALGRDADVDVQGVFRTTKLFLRMLVPLLLLNAVIAVWPIVV</sequence>
<comment type="caution">
    <text evidence="2">The sequence shown here is derived from an EMBL/GenBank/DDBJ whole genome shotgun (WGS) entry which is preliminary data.</text>
</comment>
<keyword evidence="1" id="KW-0472">Membrane</keyword>
<accession>A0A4Y8PSU2</accession>
<keyword evidence="3" id="KW-1185">Reference proteome</keyword>
<proteinExistence type="predicted"/>
<keyword evidence="1" id="KW-0812">Transmembrane</keyword>
<gene>
    <name evidence="2" type="ORF">B5M42_21980</name>
</gene>
<protein>
    <submittedName>
        <fullName evidence="2">Uncharacterized protein</fullName>
    </submittedName>
</protein>
<dbReference type="RefSeq" id="WP_134756803.1">
    <property type="nucleotide sequence ID" value="NZ_MYFO02000002.1"/>
</dbReference>
<dbReference type="Proteomes" id="UP000298246">
    <property type="component" value="Unassembled WGS sequence"/>
</dbReference>
<feature type="transmembrane region" description="Helical" evidence="1">
    <location>
        <begin position="53"/>
        <end position="77"/>
    </location>
</feature>
<evidence type="ECO:0000313" key="3">
    <source>
        <dbReference type="Proteomes" id="UP000298246"/>
    </source>
</evidence>
<feature type="transmembrane region" description="Helical" evidence="1">
    <location>
        <begin position="14"/>
        <end position="33"/>
    </location>
</feature>
<keyword evidence="1" id="KW-1133">Transmembrane helix</keyword>
<evidence type="ECO:0000313" key="2">
    <source>
        <dbReference type="EMBL" id="TFE83862.1"/>
    </source>
</evidence>
<dbReference type="AlphaFoldDB" id="A0A4Y8PSU2"/>